<sequence length="147" mass="14470">PSATSWWGSPGGGGGGPGVAPPPPALPPPPRSTPPPGAPPAPAPPPASAPPPPADPSAPAAPAGGPTGACWRYAGNVWSRLPSDLSLNGCVQALFAGRCERPGGATYGRWMTQTLRLVPGKVEVSGDNRSFRTLADQGGGCAIPSIG</sequence>
<evidence type="ECO:0000256" key="1">
    <source>
        <dbReference type="SAM" id="MobiDB-lite"/>
    </source>
</evidence>
<evidence type="ECO:0000313" key="2">
    <source>
        <dbReference type="EMBL" id="MFD3266176.1"/>
    </source>
</evidence>
<name>A0ABW6CWL1_9CAUL</name>
<feature type="region of interest" description="Disordered" evidence="1">
    <location>
        <begin position="1"/>
        <end position="66"/>
    </location>
</feature>
<accession>A0ABW6CWL1</accession>
<comment type="caution">
    <text evidence="2">The sequence shown here is derived from an EMBL/GenBank/DDBJ whole genome shotgun (WGS) entry which is preliminary data.</text>
</comment>
<gene>
    <name evidence="2" type="ORF">OCL97_19700</name>
</gene>
<proteinExistence type="predicted"/>
<evidence type="ECO:0000313" key="3">
    <source>
        <dbReference type="Proteomes" id="UP001598130"/>
    </source>
</evidence>
<dbReference type="Proteomes" id="UP001598130">
    <property type="component" value="Unassembled WGS sequence"/>
</dbReference>
<feature type="compositionally biased region" description="Gly residues" evidence="1">
    <location>
        <begin position="9"/>
        <end position="18"/>
    </location>
</feature>
<reference evidence="2 3" key="1">
    <citation type="submission" date="2022-09" db="EMBL/GenBank/DDBJ databases">
        <title>New species of Phenylobacterium.</title>
        <authorList>
            <person name="Mieszkin S."/>
        </authorList>
    </citation>
    <scope>NUCLEOTIDE SEQUENCE [LARGE SCALE GENOMIC DNA]</scope>
    <source>
        <strain evidence="2 3">HK31-G</strain>
    </source>
</reference>
<protein>
    <submittedName>
        <fullName evidence="2">Uncharacterized protein</fullName>
    </submittedName>
</protein>
<keyword evidence="3" id="KW-1185">Reference proteome</keyword>
<dbReference type="EMBL" id="JAOTJD010000049">
    <property type="protein sequence ID" value="MFD3266176.1"/>
    <property type="molecule type" value="Genomic_DNA"/>
</dbReference>
<feature type="compositionally biased region" description="Pro residues" evidence="1">
    <location>
        <begin position="19"/>
        <end position="56"/>
    </location>
</feature>
<organism evidence="2 3">
    <name type="scientific">Phenylobacterium ferrooxidans</name>
    <dbReference type="NCBI Taxonomy" id="2982689"/>
    <lineage>
        <taxon>Bacteria</taxon>
        <taxon>Pseudomonadati</taxon>
        <taxon>Pseudomonadota</taxon>
        <taxon>Alphaproteobacteria</taxon>
        <taxon>Caulobacterales</taxon>
        <taxon>Caulobacteraceae</taxon>
        <taxon>Phenylobacterium</taxon>
    </lineage>
</organism>
<feature type="non-terminal residue" evidence="2">
    <location>
        <position position="1"/>
    </location>
</feature>